<keyword evidence="2" id="KW-1185">Reference proteome</keyword>
<accession>A0AC61RBK3</accession>
<comment type="caution">
    <text evidence="1">The sequence shown here is derived from an EMBL/GenBank/DDBJ whole genome shotgun (WGS) entry which is preliminary data.</text>
</comment>
<reference evidence="1" key="1">
    <citation type="submission" date="2019-04" db="EMBL/GenBank/DDBJ databases">
        <title>Microbes associate with the intestines of laboratory mice.</title>
        <authorList>
            <person name="Navarre W."/>
            <person name="Wong E."/>
            <person name="Huang K."/>
            <person name="Tropini C."/>
            <person name="Ng K."/>
            <person name="Yu B."/>
        </authorList>
    </citation>
    <scope>NUCLEOTIDE SEQUENCE</scope>
    <source>
        <strain evidence="1">NM04_E33</strain>
    </source>
</reference>
<proteinExistence type="predicted"/>
<sequence>MKIILRLSAMSFLEFAVWGAYLTSMSNYMGSAGLGMLIPWFFAIQGLVCLITPPVIGILADRYIAPVHLLSACQLMAGVSMGMCWWLGYSSPMPDKVMFTVMYTLSSAFFMPTVALSNTIAFRVMRSRGIDTVKGFPRIRVWGTIGFICAMVFVNFASLDNGSFTFTSVGTNRFQFEYWQFLVSAIISLMLAVYSFTLPYVGLAKSGSGASLADKLGFNALGIFRNKQIVVFFIFSILMGMCVKVTNAYAGPFITSFMADPEFATSFGASNATLLTSISQVSEACCILLIPFFMKRYGVKVVLAISMVAWALRFGSFGLGNPGEGLWLLIFSMIVYGVAFDFFNIAGAVYLERETDKSITASAQGLWMMMSNGIGASVGTVLAGYVVEHYCHWQGGKGSMAFLVGDWSSVWYAFAAFAAVVSILFILIFRTERQS</sequence>
<protein>
    <submittedName>
        <fullName evidence="1">MFS transporter</fullName>
    </submittedName>
</protein>
<gene>
    <name evidence="1" type="ORF">E5331_18700</name>
</gene>
<organism evidence="1 2">
    <name type="scientific">Lepagella muris</name>
    <dbReference type="NCBI Taxonomy" id="3032870"/>
    <lineage>
        <taxon>Bacteria</taxon>
        <taxon>Pseudomonadati</taxon>
        <taxon>Bacteroidota</taxon>
        <taxon>Bacteroidia</taxon>
        <taxon>Bacteroidales</taxon>
        <taxon>Muribaculaceae</taxon>
        <taxon>Lepagella</taxon>
    </lineage>
</organism>
<evidence type="ECO:0000313" key="2">
    <source>
        <dbReference type="Proteomes" id="UP000306319"/>
    </source>
</evidence>
<dbReference type="EMBL" id="SRYB01000044">
    <property type="protein sequence ID" value="TGY76166.1"/>
    <property type="molecule type" value="Genomic_DNA"/>
</dbReference>
<evidence type="ECO:0000313" key="1">
    <source>
        <dbReference type="EMBL" id="TGY76166.1"/>
    </source>
</evidence>
<dbReference type="Proteomes" id="UP000306319">
    <property type="component" value="Unassembled WGS sequence"/>
</dbReference>
<name>A0AC61RBK3_9BACT</name>